<feature type="domain" description="PurM-like C-terminal" evidence="4">
    <location>
        <begin position="163"/>
        <end position="318"/>
    </location>
</feature>
<feature type="domain" description="PurM-like N-terminal" evidence="3">
    <location>
        <begin position="39"/>
        <end position="151"/>
    </location>
</feature>
<dbReference type="InterPro" id="IPR036676">
    <property type="entry name" value="PurM-like_C_sf"/>
</dbReference>
<comment type="catalytic activity">
    <reaction evidence="2">
        <text>thiamine phosphate + ATP = thiamine diphosphate + ADP</text>
        <dbReference type="Rhea" id="RHEA:15913"/>
        <dbReference type="ChEBI" id="CHEBI:30616"/>
        <dbReference type="ChEBI" id="CHEBI:37575"/>
        <dbReference type="ChEBI" id="CHEBI:58937"/>
        <dbReference type="ChEBI" id="CHEBI:456216"/>
        <dbReference type="EC" id="2.7.4.16"/>
    </reaction>
</comment>
<evidence type="ECO:0000313" key="6">
    <source>
        <dbReference type="Proteomes" id="UP001055804"/>
    </source>
</evidence>
<accession>A0A9J6P8L7</accession>
<feature type="binding site" evidence="2">
    <location>
        <position position="159"/>
    </location>
    <ligand>
        <name>ATP</name>
        <dbReference type="ChEBI" id="CHEBI:30616"/>
    </ligand>
</feature>
<dbReference type="RefSeq" id="WP_269331993.1">
    <property type="nucleotide sequence ID" value="NZ_JAMZFT010000001.1"/>
</dbReference>
<feature type="binding site" evidence="2">
    <location>
        <position position="55"/>
    </location>
    <ligand>
        <name>Mg(2+)</name>
        <dbReference type="ChEBI" id="CHEBI:18420"/>
        <label>4</label>
    </ligand>
</feature>
<dbReference type="SUPFAM" id="SSF55326">
    <property type="entry name" value="PurM N-terminal domain-like"/>
    <property type="match status" value="1"/>
</dbReference>
<dbReference type="Gene3D" id="3.90.650.10">
    <property type="entry name" value="PurM-like C-terminal domain"/>
    <property type="match status" value="1"/>
</dbReference>
<feature type="binding site" evidence="2">
    <location>
        <position position="85"/>
    </location>
    <ligand>
        <name>Mg(2+)</name>
        <dbReference type="ChEBI" id="CHEBI:18420"/>
        <label>4</label>
    </ligand>
</feature>
<dbReference type="InterPro" id="IPR016188">
    <property type="entry name" value="PurM-like_N"/>
</dbReference>
<feature type="binding site" evidence="2">
    <location>
        <begin position="132"/>
        <end position="133"/>
    </location>
    <ligand>
        <name>ATP</name>
        <dbReference type="ChEBI" id="CHEBI:30616"/>
    </ligand>
</feature>
<dbReference type="GO" id="GO:0009228">
    <property type="term" value="P:thiamine biosynthetic process"/>
    <property type="evidence" value="ECO:0007669"/>
    <property type="project" value="UniProtKB-KW"/>
</dbReference>
<feature type="binding site" evidence="2">
    <location>
        <position position="227"/>
    </location>
    <ligand>
        <name>ATP</name>
        <dbReference type="ChEBI" id="CHEBI:30616"/>
    </ligand>
</feature>
<dbReference type="GO" id="GO:0000287">
    <property type="term" value="F:magnesium ion binding"/>
    <property type="evidence" value="ECO:0007669"/>
    <property type="project" value="UniProtKB-UniRule"/>
</dbReference>
<feature type="binding site" evidence="2">
    <location>
        <position position="277"/>
    </location>
    <ligand>
        <name>substrate</name>
    </ligand>
</feature>
<keyword evidence="2 5" id="KW-0808">Transferase</keyword>
<feature type="binding site" evidence="2">
    <location>
        <position position="335"/>
    </location>
    <ligand>
        <name>substrate</name>
    </ligand>
</feature>
<comment type="miscellaneous">
    <text evidence="2">Reaction mechanism of ThiL seems to utilize a direct, inline transfer of the gamma-phosphate of ATP to TMP rather than a phosphorylated enzyme intermediate.</text>
</comment>
<evidence type="ECO:0000259" key="3">
    <source>
        <dbReference type="Pfam" id="PF00586"/>
    </source>
</evidence>
<dbReference type="Proteomes" id="UP001055804">
    <property type="component" value="Unassembled WGS sequence"/>
</dbReference>
<dbReference type="PANTHER" id="PTHR30270:SF0">
    <property type="entry name" value="THIAMINE-MONOPHOSPHATE KINASE"/>
    <property type="match status" value="1"/>
</dbReference>
<keyword evidence="2" id="KW-0460">Magnesium</keyword>
<feature type="binding site" evidence="2">
    <location>
        <position position="40"/>
    </location>
    <ligand>
        <name>Mg(2+)</name>
        <dbReference type="ChEBI" id="CHEBI:18420"/>
        <label>4</label>
    </ligand>
</feature>
<dbReference type="NCBIfam" id="TIGR01379">
    <property type="entry name" value="thiL"/>
    <property type="match status" value="1"/>
</dbReference>
<dbReference type="GO" id="GO:0009030">
    <property type="term" value="F:thiamine-phosphate kinase activity"/>
    <property type="evidence" value="ECO:0007669"/>
    <property type="project" value="UniProtKB-UniRule"/>
</dbReference>
<feature type="binding site" evidence="2">
    <location>
        <position position="228"/>
    </location>
    <ligand>
        <name>Mg(2+)</name>
        <dbReference type="ChEBI" id="CHEBI:18420"/>
        <label>5</label>
    </ligand>
</feature>
<feature type="binding site" evidence="2">
    <location>
        <position position="85"/>
    </location>
    <ligand>
        <name>Mg(2+)</name>
        <dbReference type="ChEBI" id="CHEBI:18420"/>
        <label>3</label>
    </ligand>
</feature>
<dbReference type="PIRSF" id="PIRSF005303">
    <property type="entry name" value="Thiam_monoph_kin"/>
    <property type="match status" value="1"/>
</dbReference>
<feature type="binding site" evidence="2">
    <location>
        <position position="133"/>
    </location>
    <ligand>
        <name>Mg(2+)</name>
        <dbReference type="ChEBI" id="CHEBI:18420"/>
        <label>1</label>
    </ligand>
</feature>
<comment type="caution">
    <text evidence="5">The sequence shown here is derived from an EMBL/GenBank/DDBJ whole genome shotgun (WGS) entry which is preliminary data.</text>
</comment>
<keyword evidence="2" id="KW-0547">Nucleotide-binding</keyword>
<dbReference type="GO" id="GO:0005524">
    <property type="term" value="F:ATP binding"/>
    <property type="evidence" value="ECO:0007669"/>
    <property type="project" value="UniProtKB-UniRule"/>
</dbReference>
<dbReference type="Gene3D" id="3.30.1330.10">
    <property type="entry name" value="PurM-like, N-terminal domain"/>
    <property type="match status" value="1"/>
</dbReference>
<dbReference type="CDD" id="cd02194">
    <property type="entry name" value="ThiL"/>
    <property type="match status" value="1"/>
</dbReference>
<dbReference type="GO" id="GO:0009229">
    <property type="term" value="P:thiamine diphosphate biosynthetic process"/>
    <property type="evidence" value="ECO:0007669"/>
    <property type="project" value="UniProtKB-UniRule"/>
</dbReference>
<evidence type="ECO:0000259" key="4">
    <source>
        <dbReference type="Pfam" id="PF02769"/>
    </source>
</evidence>
<keyword evidence="2" id="KW-0067">ATP-binding</keyword>
<dbReference type="InterPro" id="IPR006283">
    <property type="entry name" value="ThiL-like"/>
</dbReference>
<keyword evidence="6" id="KW-1185">Reference proteome</keyword>
<comment type="pathway">
    <text evidence="2">Cofactor biosynthesis; thiamine diphosphate biosynthesis; thiamine diphosphate from thiamine phosphate: step 1/1.</text>
</comment>
<feature type="binding site" evidence="2">
    <location>
        <position position="40"/>
    </location>
    <ligand>
        <name>Mg(2+)</name>
        <dbReference type="ChEBI" id="CHEBI:18420"/>
        <label>3</label>
    </ligand>
</feature>
<dbReference type="EMBL" id="JAMZFT010000001">
    <property type="protein sequence ID" value="MCP1336076.1"/>
    <property type="molecule type" value="Genomic_DNA"/>
</dbReference>
<dbReference type="EC" id="2.7.4.16" evidence="2"/>
<feature type="binding site" evidence="2">
    <location>
        <position position="225"/>
    </location>
    <ligand>
        <name>Mg(2+)</name>
        <dbReference type="ChEBI" id="CHEBI:18420"/>
        <label>3</label>
    </ligand>
</feature>
<comment type="function">
    <text evidence="2">Catalyzes the ATP-dependent phosphorylation of thiamine-monophosphate (TMP) to form thiamine-pyrophosphate (TPP), the active form of vitamin B1.</text>
</comment>
<feature type="binding site" evidence="2">
    <location>
        <position position="85"/>
    </location>
    <ligand>
        <name>Mg(2+)</name>
        <dbReference type="ChEBI" id="CHEBI:18420"/>
        <label>2</label>
    </ligand>
</feature>
<name>A0A9J6P8L7_9PROT</name>
<comment type="caution">
    <text evidence="2">Lacks conserved residue(s) required for the propagation of feature annotation.</text>
</comment>
<sequence length="338" mass="34025">MSADEAPGKPPHTAGEFDLIARHFAPLAKDMPGTFGLLDDAAAIAPPPGCDLVLTKDAMVAGVHFLPDDDPADVAAKLLRVNLSDLAAKGARPYGYLLATSWPHGTPEATVARFASGLAADQSRYGIGLLGGDTTATPGPLTLSLTAIGLVPAGGMVRRGGARPGDVVAVTGTIGDAALGLRVRQGTLGGLAGGHAGALRTAYLLPQPPVAFGPALVGRAHAALDVSDGLVADLGHMAKASGVRIVVRMDCVPLSDAVRAALSCGAAELTEVLTGGDDYQIAFSASKSNFNVLEADAARCGVGVTAIGEIAGAGAPAVEVLDESGRAMKFLREGYTHV</sequence>
<evidence type="ECO:0000313" key="5">
    <source>
        <dbReference type="EMBL" id="MCP1336076.1"/>
    </source>
</evidence>
<keyword evidence="1 2" id="KW-0784">Thiamine biosynthesis</keyword>
<dbReference type="Pfam" id="PF02769">
    <property type="entry name" value="AIRS_C"/>
    <property type="match status" value="1"/>
</dbReference>
<keyword evidence="2" id="KW-0479">Metal-binding</keyword>
<feature type="binding site" evidence="2">
    <location>
        <position position="57"/>
    </location>
    <ligand>
        <name>Mg(2+)</name>
        <dbReference type="ChEBI" id="CHEBI:18420"/>
        <label>2</label>
    </ligand>
</feature>
<dbReference type="InterPro" id="IPR036921">
    <property type="entry name" value="PurM-like_N_sf"/>
</dbReference>
<comment type="similarity">
    <text evidence="2">Belongs to the thiamine-monophosphate kinase family.</text>
</comment>
<protein>
    <recommendedName>
        <fullName evidence="2">Thiamine-monophosphate kinase</fullName>
        <shortName evidence="2">TMP kinase</shortName>
        <shortName evidence="2">Thiamine-phosphate kinase</shortName>
        <ecNumber evidence="2">2.7.4.16</ecNumber>
    </recommendedName>
</protein>
<dbReference type="PANTHER" id="PTHR30270">
    <property type="entry name" value="THIAMINE-MONOPHOSPHATE KINASE"/>
    <property type="match status" value="1"/>
</dbReference>
<proteinExistence type="inferred from homology"/>
<dbReference type="AlphaFoldDB" id="A0A9J6P8L7"/>
<organism evidence="5 6">
    <name type="scientific">Futiania mangrovi</name>
    <dbReference type="NCBI Taxonomy" id="2959716"/>
    <lineage>
        <taxon>Bacteria</taxon>
        <taxon>Pseudomonadati</taxon>
        <taxon>Pseudomonadota</taxon>
        <taxon>Alphaproteobacteria</taxon>
        <taxon>Futianiales</taxon>
        <taxon>Futianiaceae</taxon>
        <taxon>Futiania</taxon>
    </lineage>
</organism>
<evidence type="ECO:0000256" key="1">
    <source>
        <dbReference type="ARBA" id="ARBA00022977"/>
    </source>
</evidence>
<dbReference type="HAMAP" id="MF_02128">
    <property type="entry name" value="TMP_kinase"/>
    <property type="match status" value="1"/>
</dbReference>
<dbReference type="Pfam" id="PF00586">
    <property type="entry name" value="AIRS"/>
    <property type="match status" value="1"/>
</dbReference>
<dbReference type="InterPro" id="IPR010918">
    <property type="entry name" value="PurM-like_C_dom"/>
</dbReference>
<reference evidence="5" key="1">
    <citation type="submission" date="2022-06" db="EMBL/GenBank/DDBJ databases">
        <title>Isolation and Genomics of Futiania mangrovii gen. nov., sp. nov., a Rare and Metabolically-versatile member in the Class Alphaproteobacteria.</title>
        <authorList>
            <person name="Liu L."/>
            <person name="Huang W.-C."/>
            <person name="Pan J."/>
            <person name="Li J."/>
            <person name="Huang Y."/>
            <person name="Du H."/>
            <person name="Liu Y."/>
            <person name="Li M."/>
        </authorList>
    </citation>
    <scope>NUCLEOTIDE SEQUENCE</scope>
    <source>
        <strain evidence="5">FT118</strain>
    </source>
</reference>
<gene>
    <name evidence="2 5" type="primary">thiL</name>
    <name evidence="5" type="ORF">NJQ99_06645</name>
</gene>
<keyword evidence="2 5" id="KW-0418">Kinase</keyword>
<evidence type="ECO:0000256" key="2">
    <source>
        <dbReference type="HAMAP-Rule" id="MF_02128"/>
    </source>
</evidence>
<dbReference type="SUPFAM" id="SSF56042">
    <property type="entry name" value="PurM C-terminal domain-like"/>
    <property type="match status" value="1"/>
</dbReference>
<feature type="binding site" evidence="2">
    <location>
        <position position="64"/>
    </location>
    <ligand>
        <name>substrate</name>
    </ligand>
</feature>
<feature type="binding site" evidence="2">
    <location>
        <position position="57"/>
    </location>
    <ligand>
        <name>Mg(2+)</name>
        <dbReference type="ChEBI" id="CHEBI:18420"/>
        <label>1</label>
    </ligand>
</feature>